<sequence>MESSPVVTPPEIEASQHQLDEFPSGCPSARTPPVEVVMPMLSSPTIVKWNRVSIANARRTDWAKRARCVVGSPATRLINQMAISPSTVLRSPRCAITQNSHEHMW</sequence>
<dbReference type="AlphaFoldDB" id="A0A0A9B0X9"/>
<organism evidence="1">
    <name type="scientific">Arundo donax</name>
    <name type="common">Giant reed</name>
    <name type="synonym">Donax arundinaceus</name>
    <dbReference type="NCBI Taxonomy" id="35708"/>
    <lineage>
        <taxon>Eukaryota</taxon>
        <taxon>Viridiplantae</taxon>
        <taxon>Streptophyta</taxon>
        <taxon>Embryophyta</taxon>
        <taxon>Tracheophyta</taxon>
        <taxon>Spermatophyta</taxon>
        <taxon>Magnoliopsida</taxon>
        <taxon>Liliopsida</taxon>
        <taxon>Poales</taxon>
        <taxon>Poaceae</taxon>
        <taxon>PACMAD clade</taxon>
        <taxon>Arundinoideae</taxon>
        <taxon>Arundineae</taxon>
        <taxon>Arundo</taxon>
    </lineage>
</organism>
<dbReference type="EMBL" id="GBRH01240874">
    <property type="protein sequence ID" value="JAD57021.1"/>
    <property type="molecule type" value="Transcribed_RNA"/>
</dbReference>
<protein>
    <submittedName>
        <fullName evidence="1">Uncharacterized protein</fullName>
    </submittedName>
</protein>
<reference evidence="1" key="2">
    <citation type="journal article" date="2015" name="Data Brief">
        <title>Shoot transcriptome of the giant reed, Arundo donax.</title>
        <authorList>
            <person name="Barrero R.A."/>
            <person name="Guerrero F.D."/>
            <person name="Moolhuijzen P."/>
            <person name="Goolsby J.A."/>
            <person name="Tidwell J."/>
            <person name="Bellgard S.E."/>
            <person name="Bellgard M.I."/>
        </authorList>
    </citation>
    <scope>NUCLEOTIDE SEQUENCE</scope>
    <source>
        <tissue evidence="1">Shoot tissue taken approximately 20 cm above the soil surface</tissue>
    </source>
</reference>
<reference evidence="1" key="1">
    <citation type="submission" date="2014-09" db="EMBL/GenBank/DDBJ databases">
        <authorList>
            <person name="Magalhaes I.L.F."/>
            <person name="Oliveira U."/>
            <person name="Santos F.R."/>
            <person name="Vidigal T.H.D.A."/>
            <person name="Brescovit A.D."/>
            <person name="Santos A.J."/>
        </authorList>
    </citation>
    <scope>NUCLEOTIDE SEQUENCE</scope>
    <source>
        <tissue evidence="1">Shoot tissue taken approximately 20 cm above the soil surface</tissue>
    </source>
</reference>
<evidence type="ECO:0000313" key="1">
    <source>
        <dbReference type="EMBL" id="JAD57021.1"/>
    </source>
</evidence>
<accession>A0A0A9B0X9</accession>
<proteinExistence type="predicted"/>
<name>A0A0A9B0X9_ARUDO</name>